<sequence length="214" mass="23133">MARSTSDGPTMGLSILGRSLAWLGLGVGQNARLEWIACVTSWPGANHLLSSLHHCSTILSALGPDHALTSNFSVGHNSRVTSRWVTHPGSALASFSLNFGVPMKPETSEFPKGLDDIVRFGPGPHLHGFVSGNSQATSQWVTHHKSALATFSLNFEVPTEPEANELPKGIVLGRDENIHLRITPLGDVECYSLGAWLVFWLGVGLSVLRWNYSK</sequence>
<evidence type="ECO:0000313" key="1">
    <source>
        <dbReference type="EMBL" id="RXH87654.1"/>
    </source>
</evidence>
<dbReference type="EMBL" id="RDQH01000336">
    <property type="protein sequence ID" value="RXH87654.1"/>
    <property type="molecule type" value="Genomic_DNA"/>
</dbReference>
<gene>
    <name evidence="1" type="ORF">DVH24_034554</name>
</gene>
<organism evidence="1 2">
    <name type="scientific">Malus domestica</name>
    <name type="common">Apple</name>
    <name type="synonym">Pyrus malus</name>
    <dbReference type="NCBI Taxonomy" id="3750"/>
    <lineage>
        <taxon>Eukaryota</taxon>
        <taxon>Viridiplantae</taxon>
        <taxon>Streptophyta</taxon>
        <taxon>Embryophyta</taxon>
        <taxon>Tracheophyta</taxon>
        <taxon>Spermatophyta</taxon>
        <taxon>Magnoliopsida</taxon>
        <taxon>eudicotyledons</taxon>
        <taxon>Gunneridae</taxon>
        <taxon>Pentapetalae</taxon>
        <taxon>rosids</taxon>
        <taxon>fabids</taxon>
        <taxon>Rosales</taxon>
        <taxon>Rosaceae</taxon>
        <taxon>Amygdaloideae</taxon>
        <taxon>Maleae</taxon>
        <taxon>Malus</taxon>
    </lineage>
</organism>
<keyword evidence="2" id="KW-1185">Reference proteome</keyword>
<proteinExistence type="predicted"/>
<comment type="caution">
    <text evidence="1">The sequence shown here is derived from an EMBL/GenBank/DDBJ whole genome shotgun (WGS) entry which is preliminary data.</text>
</comment>
<protein>
    <submittedName>
        <fullName evidence="1">Uncharacterized protein</fullName>
    </submittedName>
</protein>
<evidence type="ECO:0000313" key="2">
    <source>
        <dbReference type="Proteomes" id="UP000290289"/>
    </source>
</evidence>
<accession>A0A498IZX1</accession>
<dbReference type="AlphaFoldDB" id="A0A498IZX1"/>
<name>A0A498IZX1_MALDO</name>
<dbReference type="Proteomes" id="UP000290289">
    <property type="component" value="Chromosome 10"/>
</dbReference>
<reference evidence="1 2" key="1">
    <citation type="submission" date="2018-10" db="EMBL/GenBank/DDBJ databases">
        <title>A high-quality apple genome assembly.</title>
        <authorList>
            <person name="Hu J."/>
        </authorList>
    </citation>
    <scope>NUCLEOTIDE SEQUENCE [LARGE SCALE GENOMIC DNA]</scope>
    <source>
        <strain evidence="2">cv. HFTH1</strain>
        <tissue evidence="1">Young leaf</tissue>
    </source>
</reference>